<organism evidence="1 2">
    <name type="scientific">Populus deltoides</name>
    <name type="common">Eastern poplar</name>
    <name type="synonym">Eastern cottonwood</name>
    <dbReference type="NCBI Taxonomy" id="3696"/>
    <lineage>
        <taxon>Eukaryota</taxon>
        <taxon>Viridiplantae</taxon>
        <taxon>Streptophyta</taxon>
        <taxon>Embryophyta</taxon>
        <taxon>Tracheophyta</taxon>
        <taxon>Spermatophyta</taxon>
        <taxon>Magnoliopsida</taxon>
        <taxon>eudicotyledons</taxon>
        <taxon>Gunneridae</taxon>
        <taxon>Pentapetalae</taxon>
        <taxon>rosids</taxon>
        <taxon>fabids</taxon>
        <taxon>Malpighiales</taxon>
        <taxon>Salicaceae</taxon>
        <taxon>Saliceae</taxon>
        <taxon>Populus</taxon>
    </lineage>
</organism>
<accession>A0A8T2Z4U2</accession>
<sequence>MDSTTAQSSSLLTTNMSAAAFPVLPPNSSLMQHASGFSMAPPGFFVSAPIPSIGCSFPLTMAAIPSSAPIVS</sequence>
<comment type="caution">
    <text evidence="1">The sequence shown here is derived from an EMBL/GenBank/DDBJ whole genome shotgun (WGS) entry which is preliminary data.</text>
</comment>
<dbReference type="EMBL" id="JACEGQ020000003">
    <property type="protein sequence ID" value="KAH8512320.1"/>
    <property type="molecule type" value="Genomic_DNA"/>
</dbReference>
<dbReference type="Proteomes" id="UP000807159">
    <property type="component" value="Chromosome 3"/>
</dbReference>
<evidence type="ECO:0000313" key="2">
    <source>
        <dbReference type="Proteomes" id="UP000807159"/>
    </source>
</evidence>
<evidence type="ECO:0000313" key="1">
    <source>
        <dbReference type="EMBL" id="KAH8512320.1"/>
    </source>
</evidence>
<dbReference type="AlphaFoldDB" id="A0A8T2Z4U2"/>
<name>A0A8T2Z4U2_POPDE</name>
<reference evidence="1" key="1">
    <citation type="journal article" date="2021" name="J. Hered.">
        <title>Genome Assembly of Salicaceae Populus deltoides (Eastern Cottonwood) I-69 Based on Nanopore Sequencing and Hi-C Technologies.</title>
        <authorList>
            <person name="Bai S."/>
            <person name="Wu H."/>
            <person name="Zhang J."/>
            <person name="Pan Z."/>
            <person name="Zhao W."/>
            <person name="Li Z."/>
            <person name="Tong C."/>
        </authorList>
    </citation>
    <scope>NUCLEOTIDE SEQUENCE</scope>
    <source>
        <tissue evidence="1">Leaf</tissue>
    </source>
</reference>
<proteinExistence type="predicted"/>
<keyword evidence="2" id="KW-1185">Reference proteome</keyword>
<protein>
    <submittedName>
        <fullName evidence="1">Uncharacterized protein</fullName>
    </submittedName>
</protein>
<feature type="non-terminal residue" evidence="1">
    <location>
        <position position="72"/>
    </location>
</feature>
<gene>
    <name evidence="1" type="ORF">H0E87_005813</name>
</gene>